<name>A0A212JFW2_9BACT</name>
<reference evidence="1" key="1">
    <citation type="submission" date="2016-04" db="EMBL/GenBank/DDBJ databases">
        <authorList>
            <person name="Evans L.H."/>
            <person name="Alamgir A."/>
            <person name="Owens N."/>
            <person name="Weber N.D."/>
            <person name="Virtaneva K."/>
            <person name="Barbian K."/>
            <person name="Babar A."/>
            <person name="Rosenke K."/>
        </authorList>
    </citation>
    <scope>NUCLEOTIDE SEQUENCE</scope>
    <source>
        <strain evidence="1">86-1</strain>
    </source>
</reference>
<evidence type="ECO:0008006" key="2">
    <source>
        <dbReference type="Google" id="ProtNLM"/>
    </source>
</evidence>
<accession>A0A212JFW2</accession>
<sequence length="122" mass="13839">MNKVICKRLELVHVQDIDKMYADQVTLKPGKTFTQLILEGKAEYSSQSQTPDAGPVVNETVTAKIRPTQESYIIKFPLRYYVIRLYTDAGAFIVGSLDYPAELTFKDDKVYVNLTFKASKPL</sequence>
<dbReference type="AlphaFoldDB" id="A0A212JFW2"/>
<dbReference type="RefSeq" id="WP_296940720.1">
    <property type="nucleotide sequence ID" value="NZ_LT599032.1"/>
</dbReference>
<dbReference type="EMBL" id="FLUM01000001">
    <property type="protein sequence ID" value="SBV98317.1"/>
    <property type="molecule type" value="Genomic_DNA"/>
</dbReference>
<protein>
    <recommendedName>
        <fullName evidence="2">NEAT domain-containing protein</fullName>
    </recommendedName>
</protein>
<organism evidence="1">
    <name type="scientific">uncultured Dysgonomonas sp</name>
    <dbReference type="NCBI Taxonomy" id="206096"/>
    <lineage>
        <taxon>Bacteria</taxon>
        <taxon>Pseudomonadati</taxon>
        <taxon>Bacteroidota</taxon>
        <taxon>Bacteroidia</taxon>
        <taxon>Bacteroidales</taxon>
        <taxon>Dysgonomonadaceae</taxon>
        <taxon>Dysgonomonas</taxon>
        <taxon>environmental samples</taxon>
    </lineage>
</organism>
<evidence type="ECO:0000313" key="1">
    <source>
        <dbReference type="EMBL" id="SBV98317.1"/>
    </source>
</evidence>
<gene>
    <name evidence="1" type="ORF">KL86DYS1_12140</name>
</gene>
<proteinExistence type="predicted"/>